<feature type="compositionally biased region" description="Polar residues" evidence="1">
    <location>
        <begin position="233"/>
        <end position="243"/>
    </location>
</feature>
<gene>
    <name evidence="3" type="ORF">GJ700_05195</name>
</gene>
<evidence type="ECO:0000313" key="3">
    <source>
        <dbReference type="EMBL" id="MRV71113.1"/>
    </source>
</evidence>
<dbReference type="Proteomes" id="UP000446768">
    <property type="component" value="Unassembled WGS sequence"/>
</dbReference>
<dbReference type="PANTHER" id="PTHR38731:SF3">
    <property type="entry name" value="BLL6125 PROTEIN"/>
    <property type="match status" value="1"/>
</dbReference>
<dbReference type="AlphaFoldDB" id="A0A7X2IK08"/>
<reference evidence="3 4" key="1">
    <citation type="submission" date="2019-11" db="EMBL/GenBank/DDBJ databases">
        <title>Novel species isolated from a subtropical stream in China.</title>
        <authorList>
            <person name="Lu H."/>
        </authorList>
    </citation>
    <scope>NUCLEOTIDE SEQUENCE [LARGE SCALE GENOMIC DNA]</scope>
    <source>
        <strain evidence="3 4">FT92W</strain>
    </source>
</reference>
<feature type="region of interest" description="Disordered" evidence="1">
    <location>
        <begin position="183"/>
        <end position="221"/>
    </location>
</feature>
<name>A0A7X2IK08_9BURK</name>
<sequence length="456" mass="48949">MNTAYAAEAGRIIYVAGSAQVADRAAVLNAPVQEGDMLVTGKDGFVYIQTADNGLFILRPSTKARIATYYIDKKNPANTRIKLELLSGVARSQSGEAVKMARQNFRFNTPVAAIGVRGTDFVVAADQESTRVTVLSGGITLSGFDGACRPDGAGPCEGSAARELFANQKGVLLQYRRGQAAPQLVPEANGVTPDSIAPPRPDEPAKQGGSASNLPPQPSLDARKTADLQQKVADQNNPGSKNEPTQPPDPIVTVPPVTEVGTKPTDPVTPVEPPKPVQPERQIVWGRWQTLADSTAPSVDFVAQLGKNSQLVRKTEDYVLFYTEGREAQVPERGAVSFTLAQGEATIRYDNTAIAPVVSKLENGQLSFNFDNRTFATSFDVVNSSERLSLQSTGLVASNGRFASDNSVYFKPNAVYVDGFLSQDKGLNAAYVFESRLSPQRTINGITYWNNPVTPK</sequence>
<protein>
    <recommendedName>
        <fullName evidence="2">FecR protein domain-containing protein</fullName>
    </recommendedName>
</protein>
<feature type="region of interest" description="Disordered" evidence="1">
    <location>
        <begin position="233"/>
        <end position="277"/>
    </location>
</feature>
<dbReference type="InterPro" id="IPR006860">
    <property type="entry name" value="FecR"/>
</dbReference>
<dbReference type="EMBL" id="WKJJ01000003">
    <property type="protein sequence ID" value="MRV71113.1"/>
    <property type="molecule type" value="Genomic_DNA"/>
</dbReference>
<evidence type="ECO:0000313" key="4">
    <source>
        <dbReference type="Proteomes" id="UP000446768"/>
    </source>
</evidence>
<evidence type="ECO:0000256" key="1">
    <source>
        <dbReference type="SAM" id="MobiDB-lite"/>
    </source>
</evidence>
<dbReference type="Pfam" id="PF04773">
    <property type="entry name" value="FecR"/>
    <property type="match status" value="1"/>
</dbReference>
<dbReference type="PANTHER" id="PTHR38731">
    <property type="entry name" value="LIPL45-RELATED LIPOPROTEIN-RELATED"/>
    <property type="match status" value="1"/>
</dbReference>
<keyword evidence="4" id="KW-1185">Reference proteome</keyword>
<comment type="caution">
    <text evidence="3">The sequence shown here is derived from an EMBL/GenBank/DDBJ whole genome shotgun (WGS) entry which is preliminary data.</text>
</comment>
<feature type="compositionally biased region" description="Low complexity" evidence="1">
    <location>
        <begin position="251"/>
        <end position="265"/>
    </location>
</feature>
<dbReference type="Gene3D" id="2.60.120.1440">
    <property type="match status" value="1"/>
</dbReference>
<evidence type="ECO:0000259" key="2">
    <source>
        <dbReference type="Pfam" id="PF04773"/>
    </source>
</evidence>
<organism evidence="3 4">
    <name type="scientific">Pseudoduganella rivuli</name>
    <dbReference type="NCBI Taxonomy" id="2666085"/>
    <lineage>
        <taxon>Bacteria</taxon>
        <taxon>Pseudomonadati</taxon>
        <taxon>Pseudomonadota</taxon>
        <taxon>Betaproteobacteria</taxon>
        <taxon>Burkholderiales</taxon>
        <taxon>Oxalobacteraceae</taxon>
        <taxon>Telluria group</taxon>
        <taxon>Pseudoduganella</taxon>
    </lineage>
</organism>
<accession>A0A7X2IK08</accession>
<feature type="domain" description="FecR protein" evidence="2">
    <location>
        <begin position="38"/>
        <end position="139"/>
    </location>
</feature>
<proteinExistence type="predicted"/>